<dbReference type="EMBL" id="PPCX01000010">
    <property type="protein sequence ID" value="PQL12056.1"/>
    <property type="molecule type" value="Genomic_DNA"/>
</dbReference>
<comment type="caution">
    <text evidence="1">The sequence shown here is derived from an EMBL/GenBank/DDBJ whole genome shotgun (WGS) entry which is preliminary data.</text>
</comment>
<dbReference type="RefSeq" id="WP_054747043.1">
    <property type="nucleotide sequence ID" value="NZ_BBDV01000002.1"/>
</dbReference>
<accession>A0ABX5BZ74</accession>
<gene>
    <name evidence="1" type="ORF">VRHSUH09_06430</name>
</gene>
<sequence length="157" mass="18465">MAAKIFKIRDFLENGTFLKDFSTENISCFLKENSNESFGKDIVMYYFYFKGYDISFIYDESKGILKGEQIEISNHKKIKSKRISSILTFENLKLSKLNGDIHSIYQDDDELVVFLQNGLNLYYNKFNKKKFLLTKIISPDENSRKLVKSTMNLRTVY</sequence>
<organism evidence="1 2">
    <name type="scientific">Veillonella rogosae JCM 15642</name>
    <dbReference type="NCBI Taxonomy" id="1298595"/>
    <lineage>
        <taxon>Bacteria</taxon>
        <taxon>Bacillati</taxon>
        <taxon>Bacillota</taxon>
        <taxon>Negativicutes</taxon>
        <taxon>Veillonellales</taxon>
        <taxon>Veillonellaceae</taxon>
        <taxon>Veillonella</taxon>
    </lineage>
</organism>
<reference evidence="1 2" key="1">
    <citation type="submission" date="2018-01" db="EMBL/GenBank/DDBJ databases">
        <title>Draft genome sequences of clinical isolates and type strains of oral Veillonella including Veillonella infantum sp., nov.</title>
        <authorList>
            <person name="Mashima I."/>
            <person name="Liao Y.-C."/>
            <person name="Sabharwal A."/>
            <person name="Haase E.M."/>
            <person name="Nakazawa F."/>
            <person name="Scannapieco F.A."/>
        </authorList>
    </citation>
    <scope>NUCLEOTIDE SEQUENCE [LARGE SCALE GENOMIC DNA]</scope>
    <source>
        <strain evidence="1 2">JCM 15642</strain>
    </source>
</reference>
<keyword evidence="2" id="KW-1185">Reference proteome</keyword>
<evidence type="ECO:0000313" key="2">
    <source>
        <dbReference type="Proteomes" id="UP000238774"/>
    </source>
</evidence>
<protein>
    <submittedName>
        <fullName evidence="1">Uncharacterized protein</fullName>
    </submittedName>
</protein>
<dbReference type="Proteomes" id="UP000238774">
    <property type="component" value="Unassembled WGS sequence"/>
</dbReference>
<name>A0ABX5BZ74_9FIRM</name>
<evidence type="ECO:0000313" key="1">
    <source>
        <dbReference type="EMBL" id="PQL12056.1"/>
    </source>
</evidence>
<proteinExistence type="predicted"/>